<evidence type="ECO:0000313" key="3">
    <source>
        <dbReference type="EMBL" id="MDO7875757.1"/>
    </source>
</evidence>
<dbReference type="NCBIfam" id="TIGR03558">
    <property type="entry name" value="oxido_grp_1"/>
    <property type="match status" value="1"/>
</dbReference>
<dbReference type="InterPro" id="IPR011251">
    <property type="entry name" value="Luciferase-like_dom"/>
</dbReference>
<dbReference type="EMBL" id="JAUQSY010000008">
    <property type="protein sequence ID" value="MDO7875757.1"/>
    <property type="molecule type" value="Genomic_DNA"/>
</dbReference>
<dbReference type="GO" id="GO:0016491">
    <property type="term" value="F:oxidoreductase activity"/>
    <property type="evidence" value="ECO:0007669"/>
    <property type="project" value="UniProtKB-KW"/>
</dbReference>
<comment type="caution">
    <text evidence="3">The sequence shown here is derived from an EMBL/GenBank/DDBJ whole genome shotgun (WGS) entry which is preliminary data.</text>
</comment>
<name>A0ABT9BFF0_9BACT</name>
<dbReference type="InterPro" id="IPR019949">
    <property type="entry name" value="CmoO-like"/>
</dbReference>
<protein>
    <submittedName>
        <fullName evidence="3">LLM class flavin-dependent oxidoreductase</fullName>
        <ecNumber evidence="3">1.-.-.-</ecNumber>
    </submittedName>
</protein>
<dbReference type="Proteomes" id="UP001176429">
    <property type="component" value="Unassembled WGS sequence"/>
</dbReference>
<comment type="similarity">
    <text evidence="1">To bacterial alkanal monooxygenase alpha and beta chains.</text>
</comment>
<keyword evidence="3" id="KW-0560">Oxidoreductase</keyword>
<accession>A0ABT9BFF0</accession>
<evidence type="ECO:0000313" key="4">
    <source>
        <dbReference type="Proteomes" id="UP001176429"/>
    </source>
</evidence>
<organism evidence="3 4">
    <name type="scientific">Hymenobacter aranciens</name>
    <dbReference type="NCBI Taxonomy" id="3063996"/>
    <lineage>
        <taxon>Bacteria</taxon>
        <taxon>Pseudomonadati</taxon>
        <taxon>Bacteroidota</taxon>
        <taxon>Cytophagia</taxon>
        <taxon>Cytophagales</taxon>
        <taxon>Hymenobacteraceae</taxon>
        <taxon>Hymenobacter</taxon>
    </lineage>
</organism>
<reference evidence="3" key="1">
    <citation type="submission" date="2023-07" db="EMBL/GenBank/DDBJ databases">
        <authorList>
            <person name="Kim M.K."/>
        </authorList>
    </citation>
    <scope>NUCLEOTIDE SEQUENCE</scope>
    <source>
        <strain evidence="3">ASUV-10-1</strain>
    </source>
</reference>
<dbReference type="InterPro" id="IPR036661">
    <property type="entry name" value="Luciferase-like_sf"/>
</dbReference>
<dbReference type="PANTHER" id="PTHR30137">
    <property type="entry name" value="LUCIFERASE-LIKE MONOOXYGENASE"/>
    <property type="match status" value="1"/>
</dbReference>
<dbReference type="SUPFAM" id="SSF51679">
    <property type="entry name" value="Bacterial luciferase-like"/>
    <property type="match status" value="1"/>
</dbReference>
<proteinExistence type="predicted"/>
<dbReference type="Pfam" id="PF00296">
    <property type="entry name" value="Bac_luciferase"/>
    <property type="match status" value="1"/>
</dbReference>
<dbReference type="Gene3D" id="3.20.20.30">
    <property type="entry name" value="Luciferase-like domain"/>
    <property type="match status" value="1"/>
</dbReference>
<gene>
    <name evidence="3" type="ORF">Q5H93_13520</name>
</gene>
<keyword evidence="4" id="KW-1185">Reference proteome</keyword>
<dbReference type="InterPro" id="IPR050766">
    <property type="entry name" value="Bact_Lucif_Oxidored"/>
</dbReference>
<sequence length="348" mass="38295">MSTLRLSVLDQSPIRPGATARQALLETTALAQLADRLGYHRFWVSEHHNTHTLAGSAPEVLIAHLGNHTQRIRLGSGGVMLPHYSALKVAENFRLLETLFPGRIDLGLGRAPGGDRLTAYALNPHNKFEDKEFAEQLMDLQAYLRDDRVPETIHERVMAIPQAATVPALWLLSSSGQSGLFAAHLGAAFSFAQFINPNGGPAAVAQYRQRFRPSAELPEPEANLAIFVLCADTEEKARQLRAATDLQLLRFGKGERLTYPSAEEVAAYQFTPEDEIHLARNRNRVVSGTPEQVRKQLTKLAADYDVDEIVVVTITADFQDRLRSYELLAEAFALPQAVGEAAPALSES</sequence>
<dbReference type="EC" id="1.-.-.-" evidence="3"/>
<dbReference type="PANTHER" id="PTHR30137:SF19">
    <property type="entry name" value="LUCIFERASE-LIKE MONOOXYGENASE"/>
    <property type="match status" value="1"/>
</dbReference>
<evidence type="ECO:0000259" key="2">
    <source>
        <dbReference type="Pfam" id="PF00296"/>
    </source>
</evidence>
<feature type="domain" description="Luciferase-like" evidence="2">
    <location>
        <begin position="6"/>
        <end position="300"/>
    </location>
</feature>
<evidence type="ECO:0000256" key="1">
    <source>
        <dbReference type="ARBA" id="ARBA00007789"/>
    </source>
</evidence>
<dbReference type="RefSeq" id="WP_305007075.1">
    <property type="nucleotide sequence ID" value="NZ_JAUQSY010000008.1"/>
</dbReference>